<dbReference type="Pfam" id="PF01339">
    <property type="entry name" value="CheB_methylest"/>
    <property type="match status" value="1"/>
</dbReference>
<dbReference type="Proteomes" id="UP000603141">
    <property type="component" value="Unassembled WGS sequence"/>
</dbReference>
<accession>A0A934S6K2</accession>
<protein>
    <recommendedName>
        <fullName evidence="2">protein-glutamate methylesterase</fullName>
        <ecNumber evidence="2">3.1.1.61</ecNumber>
    </recommendedName>
</protein>
<feature type="active site" evidence="4">
    <location>
        <position position="45"/>
    </location>
</feature>
<evidence type="ECO:0000256" key="3">
    <source>
        <dbReference type="ARBA" id="ARBA00048267"/>
    </source>
</evidence>
<dbReference type="PROSITE" id="PS50122">
    <property type="entry name" value="CHEB"/>
    <property type="match status" value="1"/>
</dbReference>
<dbReference type="Gene3D" id="3.40.50.180">
    <property type="entry name" value="Methylesterase CheB, C-terminal domain"/>
    <property type="match status" value="1"/>
</dbReference>
<gene>
    <name evidence="6" type="ORF">JIN85_07205</name>
</gene>
<comment type="caution">
    <text evidence="6">The sequence shown here is derived from an EMBL/GenBank/DDBJ whole genome shotgun (WGS) entry which is preliminary data.</text>
</comment>
<dbReference type="GO" id="GO:0006935">
    <property type="term" value="P:chemotaxis"/>
    <property type="evidence" value="ECO:0007669"/>
    <property type="project" value="UniProtKB-UniRule"/>
</dbReference>
<feature type="active site" evidence="4">
    <location>
        <position position="138"/>
    </location>
</feature>
<dbReference type="CDD" id="cd16433">
    <property type="entry name" value="CheB"/>
    <property type="match status" value="1"/>
</dbReference>
<dbReference type="GO" id="GO:0005737">
    <property type="term" value="C:cytoplasm"/>
    <property type="evidence" value="ECO:0007669"/>
    <property type="project" value="InterPro"/>
</dbReference>
<proteinExistence type="predicted"/>
<dbReference type="EC" id="3.1.1.61" evidence="2"/>
<dbReference type="EMBL" id="JAENIJ010000008">
    <property type="protein sequence ID" value="MBK1882195.1"/>
    <property type="molecule type" value="Genomic_DNA"/>
</dbReference>
<name>A0A934S6K2_9BACT</name>
<dbReference type="SUPFAM" id="SSF52738">
    <property type="entry name" value="Methylesterase CheB, C-terminal domain"/>
    <property type="match status" value="1"/>
</dbReference>
<reference evidence="6" key="1">
    <citation type="submission" date="2021-01" db="EMBL/GenBank/DDBJ databases">
        <title>Modified the classification status of verrucomicrobia.</title>
        <authorList>
            <person name="Feng X."/>
        </authorList>
    </citation>
    <scope>NUCLEOTIDE SEQUENCE</scope>
    <source>
        <strain evidence="6">KCTC 22041</strain>
    </source>
</reference>
<evidence type="ECO:0000313" key="7">
    <source>
        <dbReference type="Proteomes" id="UP000603141"/>
    </source>
</evidence>
<sequence>MTIEPSIPPPGGIVIGASMGAIEALSEILPVLPEGYPLPVLVVVHVARDRKSGLPELFANRCRIPVKEAEDKEPIQGGVIYFAPPDYHLLVENDFSLSLSNEEPVLYSRPAIDVLFDSAADAYGDRLVGIVLTGASTDGAKGLRAICLAGGKALVQDPETAAGQTMPLAALDLCPDARSLRLDEIAAILSADIVDILK</sequence>
<dbReference type="GO" id="GO:0008984">
    <property type="term" value="F:protein-glutamate methylesterase activity"/>
    <property type="evidence" value="ECO:0007669"/>
    <property type="project" value="UniProtKB-EC"/>
</dbReference>
<dbReference type="GO" id="GO:0000156">
    <property type="term" value="F:phosphorelay response regulator activity"/>
    <property type="evidence" value="ECO:0007669"/>
    <property type="project" value="InterPro"/>
</dbReference>
<dbReference type="InterPro" id="IPR000673">
    <property type="entry name" value="Sig_transdc_resp-reg_Me-estase"/>
</dbReference>
<dbReference type="RefSeq" id="WP_200269095.1">
    <property type="nucleotide sequence ID" value="NZ_JAENIJ010000008.1"/>
</dbReference>
<feature type="active site" evidence="4">
    <location>
        <position position="18"/>
    </location>
</feature>
<comment type="catalytic activity">
    <reaction evidence="3">
        <text>[protein]-L-glutamate 5-O-methyl ester + H2O = L-glutamyl-[protein] + methanol + H(+)</text>
        <dbReference type="Rhea" id="RHEA:23236"/>
        <dbReference type="Rhea" id="RHEA-COMP:10208"/>
        <dbReference type="Rhea" id="RHEA-COMP:10311"/>
        <dbReference type="ChEBI" id="CHEBI:15377"/>
        <dbReference type="ChEBI" id="CHEBI:15378"/>
        <dbReference type="ChEBI" id="CHEBI:17790"/>
        <dbReference type="ChEBI" id="CHEBI:29973"/>
        <dbReference type="ChEBI" id="CHEBI:82795"/>
        <dbReference type="EC" id="3.1.1.61"/>
    </reaction>
</comment>
<evidence type="ECO:0000259" key="5">
    <source>
        <dbReference type="PROSITE" id="PS50122"/>
    </source>
</evidence>
<dbReference type="AlphaFoldDB" id="A0A934S6K2"/>
<keyword evidence="1 4" id="KW-0378">Hydrolase</keyword>
<keyword evidence="7" id="KW-1185">Reference proteome</keyword>
<dbReference type="PANTHER" id="PTHR42872:SF6">
    <property type="entry name" value="PROTEIN-GLUTAMATE METHYLESTERASE_PROTEIN-GLUTAMINE GLUTAMINASE"/>
    <property type="match status" value="1"/>
</dbReference>
<evidence type="ECO:0000313" key="6">
    <source>
        <dbReference type="EMBL" id="MBK1882195.1"/>
    </source>
</evidence>
<evidence type="ECO:0000256" key="1">
    <source>
        <dbReference type="ARBA" id="ARBA00022801"/>
    </source>
</evidence>
<feature type="domain" description="CheB-type methylesterase" evidence="5">
    <location>
        <begin position="8"/>
        <end position="193"/>
    </location>
</feature>
<dbReference type="PANTHER" id="PTHR42872">
    <property type="entry name" value="PROTEIN-GLUTAMATE METHYLESTERASE/PROTEIN-GLUTAMINE GLUTAMINASE"/>
    <property type="match status" value="1"/>
</dbReference>
<keyword evidence="4" id="KW-0145">Chemotaxis</keyword>
<evidence type="ECO:0000256" key="4">
    <source>
        <dbReference type="PROSITE-ProRule" id="PRU00050"/>
    </source>
</evidence>
<evidence type="ECO:0000256" key="2">
    <source>
        <dbReference type="ARBA" id="ARBA00039140"/>
    </source>
</evidence>
<organism evidence="6 7">
    <name type="scientific">Luteolibacter pohnpeiensis</name>
    <dbReference type="NCBI Taxonomy" id="454153"/>
    <lineage>
        <taxon>Bacteria</taxon>
        <taxon>Pseudomonadati</taxon>
        <taxon>Verrucomicrobiota</taxon>
        <taxon>Verrucomicrobiia</taxon>
        <taxon>Verrucomicrobiales</taxon>
        <taxon>Verrucomicrobiaceae</taxon>
        <taxon>Luteolibacter</taxon>
    </lineage>
</organism>
<dbReference type="InterPro" id="IPR035909">
    <property type="entry name" value="CheB_C"/>
</dbReference>